<comment type="caution">
    <text evidence="1">The sequence shown here is derived from an EMBL/GenBank/DDBJ whole genome shotgun (WGS) entry which is preliminary data.</text>
</comment>
<name>A0A1F4Y4C2_9BACT</name>
<accession>A0A1F4Y4C2</accession>
<sequence>MQKKLQHKRWSMNIVFADPRLDKKEDEMTVEQLKDRYDHMTRHASEKMMQAIRSSGPLCSDPFIRTRQVLYRKIFETEHGVIFSGSPDGIMHIPF</sequence>
<proteinExistence type="predicted"/>
<dbReference type="EMBL" id="MEWV01000008">
    <property type="protein sequence ID" value="OGC88698.1"/>
    <property type="molecule type" value="Genomic_DNA"/>
</dbReference>
<evidence type="ECO:0000313" key="2">
    <source>
        <dbReference type="Proteomes" id="UP000178720"/>
    </source>
</evidence>
<protein>
    <submittedName>
        <fullName evidence="1">Uncharacterized protein</fullName>
    </submittedName>
</protein>
<gene>
    <name evidence="1" type="ORF">A3D70_02425</name>
</gene>
<dbReference type="Proteomes" id="UP000178720">
    <property type="component" value="Unassembled WGS sequence"/>
</dbReference>
<dbReference type="AlphaFoldDB" id="A0A1F4Y4C2"/>
<organism evidence="1 2">
    <name type="scientific">Candidatus Adlerbacteria bacterium RIFCSPHIGHO2_02_FULL_54_18</name>
    <dbReference type="NCBI Taxonomy" id="1797241"/>
    <lineage>
        <taxon>Bacteria</taxon>
        <taxon>Candidatus Adleribacteriota</taxon>
    </lineage>
</organism>
<evidence type="ECO:0000313" key="1">
    <source>
        <dbReference type="EMBL" id="OGC88698.1"/>
    </source>
</evidence>
<reference evidence="1 2" key="1">
    <citation type="journal article" date="2016" name="Nat. Commun.">
        <title>Thousands of microbial genomes shed light on interconnected biogeochemical processes in an aquifer system.</title>
        <authorList>
            <person name="Anantharaman K."/>
            <person name="Brown C.T."/>
            <person name="Hug L.A."/>
            <person name="Sharon I."/>
            <person name="Castelle C.J."/>
            <person name="Probst A.J."/>
            <person name="Thomas B.C."/>
            <person name="Singh A."/>
            <person name="Wilkins M.J."/>
            <person name="Karaoz U."/>
            <person name="Brodie E.L."/>
            <person name="Williams K.H."/>
            <person name="Hubbard S.S."/>
            <person name="Banfield J.F."/>
        </authorList>
    </citation>
    <scope>NUCLEOTIDE SEQUENCE [LARGE SCALE GENOMIC DNA]</scope>
</reference>